<dbReference type="GO" id="GO:0006526">
    <property type="term" value="P:L-arginine biosynthetic process"/>
    <property type="evidence" value="ECO:0007669"/>
    <property type="project" value="InterPro"/>
</dbReference>
<dbReference type="InterPro" id="IPR048267">
    <property type="entry name" value="Arginosuc_syn_N"/>
</dbReference>
<organism evidence="5 6">
    <name type="scientific">candidate division MSBL1 archaeon SCGC-AAA259I14</name>
    <dbReference type="NCBI Taxonomy" id="1698268"/>
    <lineage>
        <taxon>Archaea</taxon>
        <taxon>Methanobacteriati</taxon>
        <taxon>Methanobacteriota</taxon>
        <taxon>candidate division MSBL1</taxon>
    </lineage>
</organism>
<gene>
    <name evidence="5" type="ORF">AKJ38_03120</name>
</gene>
<sequence length="69" mass="7593">MKIALAFSGGLDTSVCLKILQDEYNAEVVTVAGVVGQDPEKLEKIRRKAENLGSVKYYGVDLTKEFVED</sequence>
<feature type="domain" description="Arginosuccinate synthase-like N-terminal" evidence="4">
    <location>
        <begin position="2"/>
        <end position="69"/>
    </location>
</feature>
<dbReference type="GO" id="GO:0000050">
    <property type="term" value="P:urea cycle"/>
    <property type="evidence" value="ECO:0007669"/>
    <property type="project" value="TreeGrafter"/>
</dbReference>
<keyword evidence="2" id="KW-0547">Nucleotide-binding</keyword>
<dbReference type="PANTHER" id="PTHR11587:SF2">
    <property type="entry name" value="ARGININOSUCCINATE SYNTHASE"/>
    <property type="match status" value="1"/>
</dbReference>
<dbReference type="GO" id="GO:0000053">
    <property type="term" value="P:argininosuccinate metabolic process"/>
    <property type="evidence" value="ECO:0007669"/>
    <property type="project" value="TreeGrafter"/>
</dbReference>
<reference evidence="5 6" key="1">
    <citation type="journal article" date="2016" name="Sci. Rep.">
        <title>Metabolic traits of an uncultured archaeal lineage -MSBL1- from brine pools of the Red Sea.</title>
        <authorList>
            <person name="Mwirichia R."/>
            <person name="Alam I."/>
            <person name="Rashid M."/>
            <person name="Vinu M."/>
            <person name="Ba-Alawi W."/>
            <person name="Anthony Kamau A."/>
            <person name="Kamanda Ngugi D."/>
            <person name="Goker M."/>
            <person name="Klenk H.P."/>
            <person name="Bajic V."/>
            <person name="Stingl U."/>
        </authorList>
    </citation>
    <scope>NUCLEOTIDE SEQUENCE [LARGE SCALE GENOMIC DNA]</scope>
    <source>
        <strain evidence="5">SCGC-AAA259I14</strain>
    </source>
</reference>
<dbReference type="GO" id="GO:0004055">
    <property type="term" value="F:argininosuccinate synthase activity"/>
    <property type="evidence" value="ECO:0007669"/>
    <property type="project" value="InterPro"/>
</dbReference>
<comment type="caution">
    <text evidence="5">The sequence shown here is derived from an EMBL/GenBank/DDBJ whole genome shotgun (WGS) entry which is preliminary data.</text>
</comment>
<proteinExistence type="predicted"/>
<dbReference type="InterPro" id="IPR018223">
    <property type="entry name" value="Arginosuc_synth_CS"/>
</dbReference>
<protein>
    <recommendedName>
        <fullName evidence="4">Arginosuccinate synthase-like N-terminal domain-containing protein</fullName>
    </recommendedName>
</protein>
<name>A0A133UQX5_9EURY</name>
<dbReference type="PANTHER" id="PTHR11587">
    <property type="entry name" value="ARGININOSUCCINATE SYNTHASE"/>
    <property type="match status" value="1"/>
</dbReference>
<feature type="non-terminal residue" evidence="5">
    <location>
        <position position="69"/>
    </location>
</feature>
<accession>A0A133UQX5</accession>
<dbReference type="InterPro" id="IPR001518">
    <property type="entry name" value="Arginosuc_synth"/>
</dbReference>
<evidence type="ECO:0000259" key="4">
    <source>
        <dbReference type="Pfam" id="PF00764"/>
    </source>
</evidence>
<evidence type="ECO:0000256" key="2">
    <source>
        <dbReference type="ARBA" id="ARBA00022741"/>
    </source>
</evidence>
<dbReference type="Pfam" id="PF00764">
    <property type="entry name" value="Arginosuc_synth"/>
    <property type="match status" value="1"/>
</dbReference>
<dbReference type="EMBL" id="LHXS01000058">
    <property type="protein sequence ID" value="KXA96540.1"/>
    <property type="molecule type" value="Genomic_DNA"/>
</dbReference>
<dbReference type="Proteomes" id="UP000070414">
    <property type="component" value="Unassembled WGS sequence"/>
</dbReference>
<dbReference type="Gene3D" id="3.40.50.620">
    <property type="entry name" value="HUPs"/>
    <property type="match status" value="1"/>
</dbReference>
<keyword evidence="6" id="KW-1185">Reference proteome</keyword>
<evidence type="ECO:0000256" key="1">
    <source>
        <dbReference type="ARBA" id="ARBA00022598"/>
    </source>
</evidence>
<keyword evidence="3" id="KW-0067">ATP-binding</keyword>
<dbReference type="GO" id="GO:0005524">
    <property type="term" value="F:ATP binding"/>
    <property type="evidence" value="ECO:0007669"/>
    <property type="project" value="UniProtKB-KW"/>
</dbReference>
<dbReference type="PROSITE" id="PS00564">
    <property type="entry name" value="ARGININOSUCCIN_SYN_1"/>
    <property type="match status" value="1"/>
</dbReference>
<evidence type="ECO:0000256" key="3">
    <source>
        <dbReference type="ARBA" id="ARBA00022840"/>
    </source>
</evidence>
<dbReference type="GO" id="GO:0005737">
    <property type="term" value="C:cytoplasm"/>
    <property type="evidence" value="ECO:0007669"/>
    <property type="project" value="TreeGrafter"/>
</dbReference>
<evidence type="ECO:0000313" key="6">
    <source>
        <dbReference type="Proteomes" id="UP000070414"/>
    </source>
</evidence>
<keyword evidence="1" id="KW-0436">Ligase</keyword>
<dbReference type="SUPFAM" id="SSF52402">
    <property type="entry name" value="Adenine nucleotide alpha hydrolases-like"/>
    <property type="match status" value="1"/>
</dbReference>
<dbReference type="AlphaFoldDB" id="A0A133UQX5"/>
<evidence type="ECO:0000313" key="5">
    <source>
        <dbReference type="EMBL" id="KXA96540.1"/>
    </source>
</evidence>
<dbReference type="InterPro" id="IPR014729">
    <property type="entry name" value="Rossmann-like_a/b/a_fold"/>
</dbReference>